<dbReference type="EMBL" id="MU005579">
    <property type="protein sequence ID" value="KAF2685248.1"/>
    <property type="molecule type" value="Genomic_DNA"/>
</dbReference>
<dbReference type="PANTHER" id="PTHR24148">
    <property type="entry name" value="ANKYRIN REPEAT DOMAIN-CONTAINING PROTEIN 39 HOMOLOG-RELATED"/>
    <property type="match status" value="1"/>
</dbReference>
<sequence length="767" mass="86040">MSRFWDVWIIRWTGSFLARCLRGIKHRIAGQFLYQRHTFKYQNTKPLRRSQLRLLRLHPARLLSDKIPYLTLEVHDLAIVPPYTALSYTWGPPLGGTKERYEESEQQAVSIGGQLFYVNPNLYDAIAYLVTSSTEARFWADAICINQQDNEEKSMQLSIMGDIYRLASRTLIWLGHATPNTARAAELITSLSAAARREVLRITSTGVYGEATNPFDPSAFERYGMPALTPQDWHALGDIFGRRYFGRVWMMQEVAMSRNLVVVCGDVEIEWEHIGIVATFLGVANFLVGLLLHSTKVEQGQLLLLKGAVHVVGLFITRFWVEGRDPELLEAVRRFNWTLSSGEEGGGRGTVLIRFLQATTGFAGTDYRDKVFSCYGLLTALVPDRIDSSTRESATLGGENSQSLGFADQEALVATNAAVEEADQPVDWYRPDYKLSEAEVFMRACRGIIEESGSLNLLALAGHSYPNVVDGLPSWAPDFAPAHPPSIHQPLFQHDALKTLNASKTSHDQSSTHFFEGTKLHVAAIKIGEILRVGNSWTETTRKKLFVETAEMLRHVSPIYPHRNTQSRTEAFWRTLVLDQDLSSRPASADLGRSFRAFFSLFLFGRLVDLLQFGLTVKEVLRLLTAVDDIARSEDPPATFFPDLAEMHMRLVHTGFASAPRDSGWTRTSKLDKYMDDWQAAARGFETVAFHTMQFRRPFVTERGHVGCGPQDIREGDGVWIVAGCPSPLVLRRDGEAWRVVGEAYVHGVMDGEAVSGDVEWGNICLF</sequence>
<gene>
    <name evidence="2" type="ORF">K458DRAFT_450180</name>
</gene>
<keyword evidence="3" id="KW-1185">Reference proteome</keyword>
<dbReference type="InterPro" id="IPR010730">
    <property type="entry name" value="HET"/>
</dbReference>
<proteinExistence type="predicted"/>
<name>A0A6G1J4B0_9PLEO</name>
<dbReference type="PANTHER" id="PTHR24148:SF64">
    <property type="entry name" value="HETEROKARYON INCOMPATIBILITY DOMAIN-CONTAINING PROTEIN"/>
    <property type="match status" value="1"/>
</dbReference>
<dbReference type="Pfam" id="PF06985">
    <property type="entry name" value="HET"/>
    <property type="match status" value="1"/>
</dbReference>
<dbReference type="OrthoDB" id="4476201at2759"/>
<dbReference type="AlphaFoldDB" id="A0A6G1J4B0"/>
<dbReference type="Pfam" id="PF26639">
    <property type="entry name" value="Het-6_barrel"/>
    <property type="match status" value="1"/>
</dbReference>
<evidence type="ECO:0000313" key="2">
    <source>
        <dbReference type="EMBL" id="KAF2685248.1"/>
    </source>
</evidence>
<accession>A0A6G1J4B0</accession>
<dbReference type="InterPro" id="IPR052895">
    <property type="entry name" value="HetReg/Transcr_Mod"/>
</dbReference>
<reference evidence="2" key="1">
    <citation type="journal article" date="2020" name="Stud. Mycol.">
        <title>101 Dothideomycetes genomes: a test case for predicting lifestyles and emergence of pathogens.</title>
        <authorList>
            <person name="Haridas S."/>
            <person name="Albert R."/>
            <person name="Binder M."/>
            <person name="Bloem J."/>
            <person name="Labutti K."/>
            <person name="Salamov A."/>
            <person name="Andreopoulos B."/>
            <person name="Baker S."/>
            <person name="Barry K."/>
            <person name="Bills G."/>
            <person name="Bluhm B."/>
            <person name="Cannon C."/>
            <person name="Castanera R."/>
            <person name="Culley D."/>
            <person name="Daum C."/>
            <person name="Ezra D."/>
            <person name="Gonzalez J."/>
            <person name="Henrissat B."/>
            <person name="Kuo A."/>
            <person name="Liang C."/>
            <person name="Lipzen A."/>
            <person name="Lutzoni F."/>
            <person name="Magnuson J."/>
            <person name="Mondo S."/>
            <person name="Nolan M."/>
            <person name="Ohm R."/>
            <person name="Pangilinan J."/>
            <person name="Park H.-J."/>
            <person name="Ramirez L."/>
            <person name="Alfaro M."/>
            <person name="Sun H."/>
            <person name="Tritt A."/>
            <person name="Yoshinaga Y."/>
            <person name="Zwiers L.-H."/>
            <person name="Turgeon B."/>
            <person name="Goodwin S."/>
            <person name="Spatafora J."/>
            <person name="Crous P."/>
            <person name="Grigoriev I."/>
        </authorList>
    </citation>
    <scope>NUCLEOTIDE SEQUENCE</scope>
    <source>
        <strain evidence="2">CBS 122367</strain>
    </source>
</reference>
<evidence type="ECO:0000259" key="1">
    <source>
        <dbReference type="Pfam" id="PF06985"/>
    </source>
</evidence>
<feature type="domain" description="Heterokaryon incompatibility" evidence="1">
    <location>
        <begin position="83"/>
        <end position="253"/>
    </location>
</feature>
<protein>
    <recommendedName>
        <fullName evidence="1">Heterokaryon incompatibility domain-containing protein</fullName>
    </recommendedName>
</protein>
<organism evidence="2 3">
    <name type="scientific">Lentithecium fluviatile CBS 122367</name>
    <dbReference type="NCBI Taxonomy" id="1168545"/>
    <lineage>
        <taxon>Eukaryota</taxon>
        <taxon>Fungi</taxon>
        <taxon>Dikarya</taxon>
        <taxon>Ascomycota</taxon>
        <taxon>Pezizomycotina</taxon>
        <taxon>Dothideomycetes</taxon>
        <taxon>Pleosporomycetidae</taxon>
        <taxon>Pleosporales</taxon>
        <taxon>Massarineae</taxon>
        <taxon>Lentitheciaceae</taxon>
        <taxon>Lentithecium</taxon>
    </lineage>
</organism>
<evidence type="ECO:0000313" key="3">
    <source>
        <dbReference type="Proteomes" id="UP000799291"/>
    </source>
</evidence>
<dbReference type="Proteomes" id="UP000799291">
    <property type="component" value="Unassembled WGS sequence"/>
</dbReference>